<dbReference type="RefSeq" id="WP_188384546.1">
    <property type="nucleotide sequence ID" value="NZ_BMEY01000009.1"/>
</dbReference>
<organism evidence="3 4">
    <name type="scientific">Ornithinibacillus halotolerans</name>
    <dbReference type="NCBI Taxonomy" id="1274357"/>
    <lineage>
        <taxon>Bacteria</taxon>
        <taxon>Bacillati</taxon>
        <taxon>Bacillota</taxon>
        <taxon>Bacilli</taxon>
        <taxon>Bacillales</taxon>
        <taxon>Bacillaceae</taxon>
        <taxon>Ornithinibacillus</taxon>
    </lineage>
</organism>
<protein>
    <submittedName>
        <fullName evidence="3">Uncharacterized protein</fullName>
    </submittedName>
</protein>
<keyword evidence="4" id="KW-1185">Reference proteome</keyword>
<reference evidence="3" key="1">
    <citation type="journal article" date="2014" name="Int. J. Syst. Evol. Microbiol.">
        <title>Complete genome sequence of Corynebacterium casei LMG S-19264T (=DSM 44701T), isolated from a smear-ripened cheese.</title>
        <authorList>
            <consortium name="US DOE Joint Genome Institute (JGI-PGF)"/>
            <person name="Walter F."/>
            <person name="Albersmeier A."/>
            <person name="Kalinowski J."/>
            <person name="Ruckert C."/>
        </authorList>
    </citation>
    <scope>NUCLEOTIDE SEQUENCE</scope>
    <source>
        <strain evidence="3">CGMCC 1.12408</strain>
    </source>
</reference>
<dbReference type="SUPFAM" id="SSF88659">
    <property type="entry name" value="Sigma3 and sigma4 domains of RNA polymerase sigma factors"/>
    <property type="match status" value="1"/>
</dbReference>
<keyword evidence="2" id="KW-1133">Transmembrane helix</keyword>
<feature type="compositionally biased region" description="Basic and acidic residues" evidence="1">
    <location>
        <begin position="248"/>
        <end position="257"/>
    </location>
</feature>
<evidence type="ECO:0000256" key="1">
    <source>
        <dbReference type="SAM" id="MobiDB-lite"/>
    </source>
</evidence>
<dbReference type="EMBL" id="BMEY01000009">
    <property type="protein sequence ID" value="GGA76554.1"/>
    <property type="molecule type" value="Genomic_DNA"/>
</dbReference>
<dbReference type="Proteomes" id="UP000613512">
    <property type="component" value="Unassembled WGS sequence"/>
</dbReference>
<proteinExistence type="predicted"/>
<dbReference type="AlphaFoldDB" id="A0A916W8V2"/>
<name>A0A916W8V2_9BACI</name>
<sequence>MDEVNLLQLLKEKDEASLLVLIDTYLPLIEKMSFQSGIDPQEIPTVVQNTINYIYRRIEVLEEDTMTNWIYISTCRAIKNYKQPTKDKNLSDFIKAYGYYLEHREKIILHYCIAGLDYKYKLPLVIHYFHRKTLEEIANILHIDESKVKQNIEDGFLKLEKVYKSTNGDEQHYENMESLLSEIQFDYDRLPLFTTDKQEILFNVKQLQANQKWKKFIPIAIGVVAFIAFSIFSMNYLSNEKEKQAIQAEEEKRKENIEVTEEPTEEAEELDPEIIEYFENAKKMLAEEFNVDSVNHFPLVSRVELILKDIKANNRGLSEYAKDESKYFIDHMLTPPSIFESNLDPDNAIPEHSLTNMLYAVAMFENDFQEYLIDILTKHQISSADYHAIVTSQELLSAYDGPQELTDFISTLTNQGYMLQHNLETETLNVKYNFERLKQILTAKGYSEGYLAYTDLAPQLNNYYFGNTDWEDFPEILIELETIVNMYGSEFDDDFYNLLMSTIGQYLNGFITGLDGYTQIEEQNRKSYYLFLDDYPDSVFWEIINETVKEWEENNWVNDGSYVDFTSVRVLFDERFENIKWKDITLIYQWPPLSENTITIYQNYKEAKDLSSLIELEPFEIVSLYDYVNNHGEQDLFSFLTTGEETLKWPISNGPPHLVMTEYTSDHTAFVHLASWDLQTVDTLEMKKVDGIWRFIH</sequence>
<dbReference type="InterPro" id="IPR036388">
    <property type="entry name" value="WH-like_DNA-bd_sf"/>
</dbReference>
<reference evidence="3" key="2">
    <citation type="submission" date="2020-09" db="EMBL/GenBank/DDBJ databases">
        <authorList>
            <person name="Sun Q."/>
            <person name="Zhou Y."/>
        </authorList>
    </citation>
    <scope>NUCLEOTIDE SEQUENCE</scope>
    <source>
        <strain evidence="3">CGMCC 1.12408</strain>
    </source>
</reference>
<dbReference type="CDD" id="cd06171">
    <property type="entry name" value="Sigma70_r4"/>
    <property type="match status" value="1"/>
</dbReference>
<dbReference type="InterPro" id="IPR013324">
    <property type="entry name" value="RNA_pol_sigma_r3/r4-like"/>
</dbReference>
<feature type="compositionally biased region" description="Acidic residues" evidence="1">
    <location>
        <begin position="258"/>
        <end position="269"/>
    </location>
</feature>
<feature type="region of interest" description="Disordered" evidence="1">
    <location>
        <begin position="248"/>
        <end position="269"/>
    </location>
</feature>
<comment type="caution">
    <text evidence="3">The sequence shown here is derived from an EMBL/GenBank/DDBJ whole genome shotgun (WGS) entry which is preliminary data.</text>
</comment>
<evidence type="ECO:0000313" key="4">
    <source>
        <dbReference type="Proteomes" id="UP000613512"/>
    </source>
</evidence>
<feature type="transmembrane region" description="Helical" evidence="2">
    <location>
        <begin position="216"/>
        <end position="237"/>
    </location>
</feature>
<gene>
    <name evidence="3" type="ORF">GCM10008025_20200</name>
</gene>
<dbReference type="Gene3D" id="1.10.10.10">
    <property type="entry name" value="Winged helix-like DNA-binding domain superfamily/Winged helix DNA-binding domain"/>
    <property type="match status" value="1"/>
</dbReference>
<evidence type="ECO:0000313" key="3">
    <source>
        <dbReference type="EMBL" id="GGA76554.1"/>
    </source>
</evidence>
<evidence type="ECO:0000256" key="2">
    <source>
        <dbReference type="SAM" id="Phobius"/>
    </source>
</evidence>
<accession>A0A916W8V2</accession>
<keyword evidence="2" id="KW-0812">Transmembrane</keyword>
<keyword evidence="2" id="KW-0472">Membrane</keyword>